<dbReference type="InterPro" id="IPR050300">
    <property type="entry name" value="GDXG_lipolytic_enzyme"/>
</dbReference>
<reference evidence="6" key="1">
    <citation type="journal article" date="2020" name="Fungal Divers.">
        <title>Resolving the Mortierellaceae phylogeny through synthesis of multi-gene phylogenetics and phylogenomics.</title>
        <authorList>
            <person name="Vandepol N."/>
            <person name="Liber J."/>
            <person name="Desiro A."/>
            <person name="Na H."/>
            <person name="Kennedy M."/>
            <person name="Barry K."/>
            <person name="Grigoriev I.V."/>
            <person name="Miller A.N."/>
            <person name="O'Donnell K."/>
            <person name="Stajich J.E."/>
            <person name="Bonito G."/>
        </authorList>
    </citation>
    <scope>NUCLEOTIDE SEQUENCE</scope>
    <source>
        <strain evidence="6">KOD948</strain>
    </source>
</reference>
<keyword evidence="4" id="KW-0812">Transmembrane</keyword>
<dbReference type="GO" id="GO:0016787">
    <property type="term" value="F:hydrolase activity"/>
    <property type="evidence" value="ECO:0007669"/>
    <property type="project" value="UniProtKB-KW"/>
</dbReference>
<evidence type="ECO:0000256" key="2">
    <source>
        <dbReference type="ARBA" id="ARBA00022801"/>
    </source>
</evidence>
<dbReference type="AlphaFoldDB" id="A0A9P6PWH1"/>
<dbReference type="PANTHER" id="PTHR48081:SF33">
    <property type="entry name" value="KYNURENINE FORMAMIDASE"/>
    <property type="match status" value="1"/>
</dbReference>
<keyword evidence="7" id="KW-1185">Reference proteome</keyword>
<evidence type="ECO:0000256" key="3">
    <source>
        <dbReference type="PROSITE-ProRule" id="PRU10038"/>
    </source>
</evidence>
<keyword evidence="2" id="KW-0378">Hydrolase</keyword>
<dbReference type="EMBL" id="JAAAJA010000406">
    <property type="protein sequence ID" value="KAG0254368.1"/>
    <property type="molecule type" value="Genomic_DNA"/>
</dbReference>
<comment type="caution">
    <text evidence="6">The sequence shown here is derived from an EMBL/GenBank/DDBJ whole genome shotgun (WGS) entry which is preliminary data.</text>
</comment>
<evidence type="ECO:0000313" key="6">
    <source>
        <dbReference type="EMBL" id="KAG0254368.1"/>
    </source>
</evidence>
<dbReference type="InterPro" id="IPR033140">
    <property type="entry name" value="Lipase_GDXG_put_SER_AS"/>
</dbReference>
<dbReference type="Pfam" id="PF20434">
    <property type="entry name" value="BD-FAE"/>
    <property type="match status" value="1"/>
</dbReference>
<comment type="similarity">
    <text evidence="1">Belongs to the 'GDXG' lipolytic enzyme family.</text>
</comment>
<feature type="active site" evidence="3">
    <location>
        <position position="273"/>
    </location>
</feature>
<feature type="transmembrane region" description="Helical" evidence="4">
    <location>
        <begin position="83"/>
        <end position="99"/>
    </location>
</feature>
<organism evidence="6 7">
    <name type="scientific">Mortierella polycephala</name>
    <dbReference type="NCBI Taxonomy" id="41804"/>
    <lineage>
        <taxon>Eukaryota</taxon>
        <taxon>Fungi</taxon>
        <taxon>Fungi incertae sedis</taxon>
        <taxon>Mucoromycota</taxon>
        <taxon>Mortierellomycotina</taxon>
        <taxon>Mortierellomycetes</taxon>
        <taxon>Mortierellales</taxon>
        <taxon>Mortierellaceae</taxon>
        <taxon>Mortierella</taxon>
    </lineage>
</organism>
<evidence type="ECO:0000256" key="1">
    <source>
        <dbReference type="ARBA" id="ARBA00010515"/>
    </source>
</evidence>
<keyword evidence="4" id="KW-0472">Membrane</keyword>
<feature type="transmembrane region" description="Helical" evidence="4">
    <location>
        <begin position="12"/>
        <end position="34"/>
    </location>
</feature>
<feature type="domain" description="BD-FAE-like" evidence="5">
    <location>
        <begin position="179"/>
        <end position="386"/>
    </location>
</feature>
<dbReference type="OrthoDB" id="19653at2759"/>
<evidence type="ECO:0000259" key="5">
    <source>
        <dbReference type="Pfam" id="PF20434"/>
    </source>
</evidence>
<gene>
    <name evidence="6" type="ORF">BG011_005804</name>
</gene>
<evidence type="ECO:0000256" key="4">
    <source>
        <dbReference type="SAM" id="Phobius"/>
    </source>
</evidence>
<dbReference type="InterPro" id="IPR029058">
    <property type="entry name" value="AB_hydrolase_fold"/>
</dbReference>
<name>A0A9P6PWH1_9FUNG</name>
<dbReference type="PANTHER" id="PTHR48081">
    <property type="entry name" value="AB HYDROLASE SUPERFAMILY PROTEIN C4A8.06C"/>
    <property type="match status" value="1"/>
</dbReference>
<dbReference type="PROSITE" id="PS00122">
    <property type="entry name" value="CARBOXYLESTERASE_B_1"/>
    <property type="match status" value="1"/>
</dbReference>
<dbReference type="PROSITE" id="PS01174">
    <property type="entry name" value="LIPASE_GDXG_SER"/>
    <property type="match status" value="1"/>
</dbReference>
<feature type="transmembrane region" description="Helical" evidence="4">
    <location>
        <begin position="54"/>
        <end position="71"/>
    </location>
</feature>
<proteinExistence type="inferred from homology"/>
<evidence type="ECO:0000313" key="7">
    <source>
        <dbReference type="Proteomes" id="UP000726737"/>
    </source>
</evidence>
<dbReference type="Proteomes" id="UP000726737">
    <property type="component" value="Unassembled WGS sequence"/>
</dbReference>
<dbReference type="InterPro" id="IPR049492">
    <property type="entry name" value="BD-FAE-like_dom"/>
</dbReference>
<dbReference type="SUPFAM" id="SSF53474">
    <property type="entry name" value="alpha/beta-Hydrolases"/>
    <property type="match status" value="1"/>
</dbReference>
<dbReference type="Gene3D" id="3.40.50.1820">
    <property type="entry name" value="alpha/beta hydrolase"/>
    <property type="match status" value="1"/>
</dbReference>
<dbReference type="InterPro" id="IPR019826">
    <property type="entry name" value="Carboxylesterase_B_AS"/>
</dbReference>
<protein>
    <recommendedName>
        <fullName evidence="5">BD-FAE-like domain-containing protein</fullName>
    </recommendedName>
</protein>
<accession>A0A9P6PWH1</accession>
<keyword evidence="4" id="KW-1133">Transmembrane helix</keyword>
<sequence>MGIVSLVRSVWALLYAATSFVMFLLTGAAINGTPTKNGTANVVLSLLGNQMSELPLTVLLMDVFLYTWLNVTGTFQQSTLAQCFNYVNVLTAIGLLYLFKRSYESKIVAQKFLDQLSKESRGRVALPGLSAPRFWQQFLNPMYWPKNCTVYENIPYWAQKEQMSALRTDGWQSVLQMALDVYQPNTVEGGDERPVLMYIHGGGWTSGTKSLMGPLLTEMISHKWIVVSIDYRLVAKAGYPTQLKDCKRALRWVKDEVRIFGGNPNNIIVAGDSAGGHLAALLALTMNLKEHQPGFENVDTTVRGCVAQSALVDLMDVKGYRHHEGRARFINEVSQREGSAETQENLKFLTEHSPLYRVADATVPFLIVHGDLDIMAPIDSARDFVQDFRVKSKAPIDFLEMPGAHHCFNMFSSPRTWYTTIATAEWLNYNFDRSSQQPDEKKKQIHELVEWSWTE</sequence>